<protein>
    <submittedName>
        <fullName evidence="3">Uncharacterized protein</fullName>
    </submittedName>
</protein>
<evidence type="ECO:0000313" key="4">
    <source>
        <dbReference type="Proteomes" id="UP000799537"/>
    </source>
</evidence>
<evidence type="ECO:0000313" key="3">
    <source>
        <dbReference type="EMBL" id="KAF2161185.1"/>
    </source>
</evidence>
<reference evidence="3" key="1">
    <citation type="journal article" date="2020" name="Stud. Mycol.">
        <title>101 Dothideomycetes genomes: a test case for predicting lifestyles and emergence of pathogens.</title>
        <authorList>
            <person name="Haridas S."/>
            <person name="Albert R."/>
            <person name="Binder M."/>
            <person name="Bloem J."/>
            <person name="Labutti K."/>
            <person name="Salamov A."/>
            <person name="Andreopoulos B."/>
            <person name="Baker S."/>
            <person name="Barry K."/>
            <person name="Bills G."/>
            <person name="Bluhm B."/>
            <person name="Cannon C."/>
            <person name="Castanera R."/>
            <person name="Culley D."/>
            <person name="Daum C."/>
            <person name="Ezra D."/>
            <person name="Gonzalez J."/>
            <person name="Henrissat B."/>
            <person name="Kuo A."/>
            <person name="Liang C."/>
            <person name="Lipzen A."/>
            <person name="Lutzoni F."/>
            <person name="Magnuson J."/>
            <person name="Mondo S."/>
            <person name="Nolan M."/>
            <person name="Ohm R."/>
            <person name="Pangilinan J."/>
            <person name="Park H.-J."/>
            <person name="Ramirez L."/>
            <person name="Alfaro M."/>
            <person name="Sun H."/>
            <person name="Tritt A."/>
            <person name="Yoshinaga Y."/>
            <person name="Zwiers L.-H."/>
            <person name="Turgeon B."/>
            <person name="Goodwin S."/>
            <person name="Spatafora J."/>
            <person name="Crous P."/>
            <person name="Grigoriev I."/>
        </authorList>
    </citation>
    <scope>NUCLEOTIDE SEQUENCE</scope>
    <source>
        <strain evidence="3">ATCC 36951</strain>
    </source>
</reference>
<keyword evidence="1" id="KW-0175">Coiled coil</keyword>
<feature type="coiled-coil region" evidence="1">
    <location>
        <begin position="358"/>
        <end position="438"/>
    </location>
</feature>
<evidence type="ECO:0000256" key="1">
    <source>
        <dbReference type="SAM" id="Coils"/>
    </source>
</evidence>
<dbReference type="AlphaFoldDB" id="A0A6A6C2H0"/>
<organism evidence="3 4">
    <name type="scientific">Zasmidium cellare ATCC 36951</name>
    <dbReference type="NCBI Taxonomy" id="1080233"/>
    <lineage>
        <taxon>Eukaryota</taxon>
        <taxon>Fungi</taxon>
        <taxon>Dikarya</taxon>
        <taxon>Ascomycota</taxon>
        <taxon>Pezizomycotina</taxon>
        <taxon>Dothideomycetes</taxon>
        <taxon>Dothideomycetidae</taxon>
        <taxon>Mycosphaerellales</taxon>
        <taxon>Mycosphaerellaceae</taxon>
        <taxon>Zasmidium</taxon>
    </lineage>
</organism>
<sequence>MALPQRLHVAPTGTRSTATFDKLFGARGEMEQVGNFVYWNVEDLLPIDTDQIAAETRNLTQLLNNARQNSLNQVTNLVERSKELAIPLDLDGPTIVTEIQEQLSKLSTNFSEAMLNYFKEKIDNLEEELRKPRVDPEVVTKLKQDLTAEQELMKTASKNHGLDVQEKDGKIGSLEDELKRLNQELAQGKSAAMNAEDDARQAKHDAEEEYFAKWDQKTKELNQIAQDWQQNATSRSETTKLQFKDLLNELKVKADFTEQELRNKVEEGENALAAAQSRISDLEPKKSALEKEVSQKASEIAKLKKSENDVQERLETSAANFRVMKEAYEDTKKNYQACAFQVHELETRIMPEAIKSAIDKTTDQAKQVQRSIQRELEAEKVKGEERKRAIKDLKQQLADKDTTMKEVQNDMNKLQRDLDQAEALKSQWGIEANQLDEQVARMLKETNKLREGEQQWRFIFNDEYVQGKQKGREIETLKQDVASWNNRAEALQMEVEEEERVQWFERELEKADALDIQAQIDIQRLNGEVKAAGEEKDRLLGEHSILQGEYDKLVEQKESLKGEMEVVVGEKEALKGEKEKLEGEKETLEGDLQTLQGQKSSLEDEKGSLKGEMEVVVGEKEALEGELQALQGQKSSLEDERGKLQTALHESMQDYATVDESFNTLMDRVESMDLGNLVG</sequence>
<dbReference type="GeneID" id="54562342"/>
<dbReference type="Proteomes" id="UP000799537">
    <property type="component" value="Unassembled WGS sequence"/>
</dbReference>
<dbReference type="OrthoDB" id="6350415at2759"/>
<evidence type="ECO:0000256" key="2">
    <source>
        <dbReference type="SAM" id="MobiDB-lite"/>
    </source>
</evidence>
<proteinExistence type="predicted"/>
<dbReference type="EMBL" id="ML993621">
    <property type="protein sequence ID" value="KAF2161185.1"/>
    <property type="molecule type" value="Genomic_DNA"/>
</dbReference>
<dbReference type="RefSeq" id="XP_033662074.1">
    <property type="nucleotide sequence ID" value="XM_033809070.1"/>
</dbReference>
<feature type="compositionally biased region" description="Basic and acidic residues" evidence="2">
    <location>
        <begin position="579"/>
        <end position="588"/>
    </location>
</feature>
<feature type="coiled-coil region" evidence="1">
    <location>
        <begin position="139"/>
        <end position="209"/>
    </location>
</feature>
<dbReference type="Gene3D" id="1.10.287.1490">
    <property type="match status" value="1"/>
</dbReference>
<gene>
    <name evidence="3" type="ORF">M409DRAFT_28513</name>
</gene>
<keyword evidence="4" id="KW-1185">Reference proteome</keyword>
<name>A0A6A6C2H0_ZASCE</name>
<feature type="coiled-coil region" evidence="1">
    <location>
        <begin position="247"/>
        <end position="306"/>
    </location>
</feature>
<accession>A0A6A6C2H0</accession>
<feature type="region of interest" description="Disordered" evidence="2">
    <location>
        <begin position="579"/>
        <end position="609"/>
    </location>
</feature>